<protein>
    <submittedName>
        <fullName evidence="1">Uncharacterized protein</fullName>
    </submittedName>
</protein>
<evidence type="ECO:0000313" key="1">
    <source>
        <dbReference type="EMBL" id="KIK25423.1"/>
    </source>
</evidence>
<gene>
    <name evidence="1" type="ORF">PISMIDRAFT_74730</name>
</gene>
<dbReference type="Proteomes" id="UP000054018">
    <property type="component" value="Unassembled WGS sequence"/>
</dbReference>
<dbReference type="HOGENOM" id="CLU_160848_0_0_1"/>
<evidence type="ECO:0000313" key="2">
    <source>
        <dbReference type="Proteomes" id="UP000054018"/>
    </source>
</evidence>
<dbReference type="AlphaFoldDB" id="A0A0D0A049"/>
<proteinExistence type="predicted"/>
<sequence>LDNNIATQAKKYCFCYHFWVPKDVFPLTTPPPGYDLDDPACWSTPESKISSLKTKLYFMLPNDLKVHVTTYSNFDHVFSNVVGAERPNILKPVKDNVQQLFAHLGLDANLFTS</sequence>
<reference evidence="1 2" key="1">
    <citation type="submission" date="2014-04" db="EMBL/GenBank/DDBJ databases">
        <authorList>
            <consortium name="DOE Joint Genome Institute"/>
            <person name="Kuo A."/>
            <person name="Kohler A."/>
            <person name="Costa M.D."/>
            <person name="Nagy L.G."/>
            <person name="Floudas D."/>
            <person name="Copeland A."/>
            <person name="Barry K.W."/>
            <person name="Cichocki N."/>
            <person name="Veneault-Fourrey C."/>
            <person name="LaButti K."/>
            <person name="Lindquist E.A."/>
            <person name="Lipzen A."/>
            <person name="Lundell T."/>
            <person name="Morin E."/>
            <person name="Murat C."/>
            <person name="Sun H."/>
            <person name="Tunlid A."/>
            <person name="Henrissat B."/>
            <person name="Grigoriev I.V."/>
            <person name="Hibbett D.S."/>
            <person name="Martin F."/>
            <person name="Nordberg H.P."/>
            <person name="Cantor M.N."/>
            <person name="Hua S.X."/>
        </authorList>
    </citation>
    <scope>NUCLEOTIDE SEQUENCE [LARGE SCALE GENOMIC DNA]</scope>
    <source>
        <strain evidence="1 2">441</strain>
    </source>
</reference>
<accession>A0A0D0A049</accession>
<keyword evidence="2" id="KW-1185">Reference proteome</keyword>
<name>A0A0D0A049_9AGAM</name>
<reference evidence="2" key="2">
    <citation type="submission" date="2015-01" db="EMBL/GenBank/DDBJ databases">
        <title>Evolutionary Origins and Diversification of the Mycorrhizal Mutualists.</title>
        <authorList>
            <consortium name="DOE Joint Genome Institute"/>
            <consortium name="Mycorrhizal Genomics Consortium"/>
            <person name="Kohler A."/>
            <person name="Kuo A."/>
            <person name="Nagy L.G."/>
            <person name="Floudas D."/>
            <person name="Copeland A."/>
            <person name="Barry K.W."/>
            <person name="Cichocki N."/>
            <person name="Veneault-Fourrey C."/>
            <person name="LaButti K."/>
            <person name="Lindquist E.A."/>
            <person name="Lipzen A."/>
            <person name="Lundell T."/>
            <person name="Morin E."/>
            <person name="Murat C."/>
            <person name="Riley R."/>
            <person name="Ohm R."/>
            <person name="Sun H."/>
            <person name="Tunlid A."/>
            <person name="Henrissat B."/>
            <person name="Grigoriev I.V."/>
            <person name="Hibbett D.S."/>
            <person name="Martin F."/>
        </authorList>
    </citation>
    <scope>NUCLEOTIDE SEQUENCE [LARGE SCALE GENOMIC DNA]</scope>
    <source>
        <strain evidence="2">441</strain>
    </source>
</reference>
<dbReference type="OrthoDB" id="2687678at2759"/>
<feature type="non-terminal residue" evidence="1">
    <location>
        <position position="1"/>
    </location>
</feature>
<feature type="non-terminal residue" evidence="1">
    <location>
        <position position="113"/>
    </location>
</feature>
<organism evidence="1 2">
    <name type="scientific">Pisolithus microcarpus 441</name>
    <dbReference type="NCBI Taxonomy" id="765257"/>
    <lineage>
        <taxon>Eukaryota</taxon>
        <taxon>Fungi</taxon>
        <taxon>Dikarya</taxon>
        <taxon>Basidiomycota</taxon>
        <taxon>Agaricomycotina</taxon>
        <taxon>Agaricomycetes</taxon>
        <taxon>Agaricomycetidae</taxon>
        <taxon>Boletales</taxon>
        <taxon>Sclerodermatineae</taxon>
        <taxon>Pisolithaceae</taxon>
        <taxon>Pisolithus</taxon>
    </lineage>
</organism>
<dbReference type="EMBL" id="KN833708">
    <property type="protein sequence ID" value="KIK25423.1"/>
    <property type="molecule type" value="Genomic_DNA"/>
</dbReference>